<dbReference type="GO" id="GO:0016787">
    <property type="term" value="F:hydrolase activity"/>
    <property type="evidence" value="ECO:0007669"/>
    <property type="project" value="UniProtKB-KW"/>
</dbReference>
<evidence type="ECO:0000259" key="1">
    <source>
        <dbReference type="Pfam" id="PF12697"/>
    </source>
</evidence>
<comment type="caution">
    <text evidence="2">The sequence shown here is derived from an EMBL/GenBank/DDBJ whole genome shotgun (WGS) entry which is preliminary data.</text>
</comment>
<evidence type="ECO:0000313" key="3">
    <source>
        <dbReference type="Proteomes" id="UP001596297"/>
    </source>
</evidence>
<gene>
    <name evidence="2" type="ORF">ACFP81_09030</name>
</gene>
<dbReference type="InterPro" id="IPR050266">
    <property type="entry name" value="AB_hydrolase_sf"/>
</dbReference>
<dbReference type="RefSeq" id="WP_380083145.1">
    <property type="nucleotide sequence ID" value="NZ_JBHSWD010000001.1"/>
</dbReference>
<dbReference type="InterPro" id="IPR000073">
    <property type="entry name" value="AB_hydrolase_1"/>
</dbReference>
<dbReference type="SUPFAM" id="SSF53474">
    <property type="entry name" value="alpha/beta-Hydrolases"/>
    <property type="match status" value="1"/>
</dbReference>
<feature type="domain" description="AB hydrolase-1" evidence="1">
    <location>
        <begin position="10"/>
        <end position="233"/>
    </location>
</feature>
<dbReference type="EMBL" id="JBHSWD010000001">
    <property type="protein sequence ID" value="MFC6592130.1"/>
    <property type="molecule type" value="Genomic_DNA"/>
</dbReference>
<sequence>MTTAAVPRTVLLIHAFPLSSEMWTAQKAALEAAGLQVLTPNLPGFGGEAGELLGLDQAARLLLDQLPIEPVSVVGLSMGGYIALELLALAPERVGRLVLADTHAQGDDEATTQSREEQAVRVLKEGPGFMIGKAEQEQAPATAAQTRRMTLQASREGIAAALRAMAARPDRRDTLRAAAERGLPVLALVGTQDDLTPPEQAREMARLSGGQVTELAAAGHLSNLDQPEAFNQALLDFLL</sequence>
<name>A0ABW1YG39_9DEIO</name>
<dbReference type="InterPro" id="IPR029058">
    <property type="entry name" value="AB_hydrolase_fold"/>
</dbReference>
<dbReference type="Proteomes" id="UP001596297">
    <property type="component" value="Unassembled WGS sequence"/>
</dbReference>
<keyword evidence="2" id="KW-0378">Hydrolase</keyword>
<dbReference type="PANTHER" id="PTHR43798">
    <property type="entry name" value="MONOACYLGLYCEROL LIPASE"/>
    <property type="match status" value="1"/>
</dbReference>
<dbReference type="Gene3D" id="3.40.50.1820">
    <property type="entry name" value="alpha/beta hydrolase"/>
    <property type="match status" value="1"/>
</dbReference>
<keyword evidence="3" id="KW-1185">Reference proteome</keyword>
<evidence type="ECO:0000313" key="2">
    <source>
        <dbReference type="EMBL" id="MFC6592130.1"/>
    </source>
</evidence>
<dbReference type="PANTHER" id="PTHR43798:SF29">
    <property type="entry name" value="AB HYDROLASE-1 DOMAIN-CONTAINING PROTEIN"/>
    <property type="match status" value="1"/>
</dbReference>
<proteinExistence type="predicted"/>
<dbReference type="Pfam" id="PF12697">
    <property type="entry name" value="Abhydrolase_6"/>
    <property type="match status" value="1"/>
</dbReference>
<protein>
    <submittedName>
        <fullName evidence="2">Alpha/beta fold hydrolase</fullName>
    </submittedName>
</protein>
<organism evidence="2 3">
    <name type="scientific">Deinococcus lacus</name>
    <dbReference type="NCBI Taxonomy" id="392561"/>
    <lineage>
        <taxon>Bacteria</taxon>
        <taxon>Thermotogati</taxon>
        <taxon>Deinococcota</taxon>
        <taxon>Deinococci</taxon>
        <taxon>Deinococcales</taxon>
        <taxon>Deinococcaceae</taxon>
        <taxon>Deinococcus</taxon>
    </lineage>
</organism>
<accession>A0ABW1YG39</accession>
<reference evidence="3" key="1">
    <citation type="journal article" date="2019" name="Int. J. Syst. Evol. Microbiol.">
        <title>The Global Catalogue of Microorganisms (GCM) 10K type strain sequencing project: providing services to taxonomists for standard genome sequencing and annotation.</title>
        <authorList>
            <consortium name="The Broad Institute Genomics Platform"/>
            <consortium name="The Broad Institute Genome Sequencing Center for Infectious Disease"/>
            <person name="Wu L."/>
            <person name="Ma J."/>
        </authorList>
    </citation>
    <scope>NUCLEOTIDE SEQUENCE [LARGE SCALE GENOMIC DNA]</scope>
    <source>
        <strain evidence="3">CGMCC 1.15772</strain>
    </source>
</reference>